<reference evidence="4 5" key="1">
    <citation type="submission" date="2017-09" db="EMBL/GenBank/DDBJ databases">
        <authorList>
            <consortium name="International Durum Wheat Genome Sequencing Consortium (IDWGSC)"/>
            <person name="Milanesi L."/>
        </authorList>
    </citation>
    <scope>NUCLEOTIDE SEQUENCE [LARGE SCALE GENOMIC DNA]</scope>
    <source>
        <strain evidence="5">cv. Svevo</strain>
    </source>
</reference>
<keyword evidence="1" id="KW-0413">Isomerase</keyword>
<protein>
    <recommendedName>
        <fullName evidence="1">peptidylprolyl isomerase</fullName>
        <ecNumber evidence="1">5.2.1.8</ecNumber>
    </recommendedName>
</protein>
<dbReference type="EC" id="5.2.1.8" evidence="1"/>
<dbReference type="Gene3D" id="3.10.50.40">
    <property type="match status" value="1"/>
</dbReference>
<dbReference type="Gramene" id="TRITD3Bv1G255110.1">
    <property type="protein sequence ID" value="TRITD3Bv1G255110.1"/>
    <property type="gene ID" value="TRITD3Bv1G255110"/>
</dbReference>
<keyword evidence="5" id="KW-1185">Reference proteome</keyword>
<dbReference type="Proteomes" id="UP000324705">
    <property type="component" value="Chromosome 3B"/>
</dbReference>
<evidence type="ECO:0000313" key="4">
    <source>
        <dbReference type="EMBL" id="VAH84774.1"/>
    </source>
</evidence>
<gene>
    <name evidence="4" type="ORF">TRITD_3Bv1G255110</name>
</gene>
<feature type="region of interest" description="Disordered" evidence="2">
    <location>
        <begin position="1"/>
        <end position="37"/>
    </location>
</feature>
<sequence length="183" mass="18743">MDPAACATAAAARPPLPISRRCRPRPPSAGHVHARHGASSSSIASLIQIPSTAASFHLLSSPNGMAGFPRAGGYDAMAGSGDDEDEEAMKSLYAGAAPAPAEEEGEGPQLPGTGDEVEGNAPSSLAASPAWMGSIGLTWALTWFFVCPTVHYTGTLADGTKFDSSRDRDAPFRFTLGEGTAAL</sequence>
<dbReference type="EMBL" id="LT934116">
    <property type="protein sequence ID" value="VAH84774.1"/>
    <property type="molecule type" value="Genomic_DNA"/>
</dbReference>
<proteinExistence type="predicted"/>
<feature type="region of interest" description="Disordered" evidence="2">
    <location>
        <begin position="93"/>
        <end position="124"/>
    </location>
</feature>
<dbReference type="SUPFAM" id="SSF54534">
    <property type="entry name" value="FKBP-like"/>
    <property type="match status" value="1"/>
</dbReference>
<keyword evidence="1" id="KW-0697">Rotamase</keyword>
<name>A0A9R1QXU9_TRITD</name>
<evidence type="ECO:0000256" key="1">
    <source>
        <dbReference type="PROSITE-ProRule" id="PRU00277"/>
    </source>
</evidence>
<evidence type="ECO:0000259" key="3">
    <source>
        <dbReference type="PROSITE" id="PS50059"/>
    </source>
</evidence>
<feature type="compositionally biased region" description="Low complexity" evidence="2">
    <location>
        <begin position="1"/>
        <end position="13"/>
    </location>
</feature>
<dbReference type="InterPro" id="IPR001179">
    <property type="entry name" value="PPIase_FKBP_dom"/>
</dbReference>
<organism evidence="4 5">
    <name type="scientific">Triticum turgidum subsp. durum</name>
    <name type="common">Durum wheat</name>
    <name type="synonym">Triticum durum</name>
    <dbReference type="NCBI Taxonomy" id="4567"/>
    <lineage>
        <taxon>Eukaryota</taxon>
        <taxon>Viridiplantae</taxon>
        <taxon>Streptophyta</taxon>
        <taxon>Embryophyta</taxon>
        <taxon>Tracheophyta</taxon>
        <taxon>Spermatophyta</taxon>
        <taxon>Magnoliopsida</taxon>
        <taxon>Liliopsida</taxon>
        <taxon>Poales</taxon>
        <taxon>Poaceae</taxon>
        <taxon>BOP clade</taxon>
        <taxon>Pooideae</taxon>
        <taxon>Triticodae</taxon>
        <taxon>Triticeae</taxon>
        <taxon>Triticinae</taxon>
        <taxon>Triticum</taxon>
    </lineage>
</organism>
<evidence type="ECO:0000256" key="2">
    <source>
        <dbReference type="SAM" id="MobiDB-lite"/>
    </source>
</evidence>
<accession>A0A9R1QXU9</accession>
<dbReference type="AlphaFoldDB" id="A0A9R1QXU9"/>
<dbReference type="PROSITE" id="PS50059">
    <property type="entry name" value="FKBP_PPIASE"/>
    <property type="match status" value="1"/>
</dbReference>
<feature type="domain" description="PPIase FKBP-type" evidence="3">
    <location>
        <begin position="149"/>
        <end position="183"/>
    </location>
</feature>
<dbReference type="Pfam" id="PF00254">
    <property type="entry name" value="FKBP_C"/>
    <property type="match status" value="1"/>
</dbReference>
<dbReference type="GO" id="GO:0003755">
    <property type="term" value="F:peptidyl-prolyl cis-trans isomerase activity"/>
    <property type="evidence" value="ECO:0007669"/>
    <property type="project" value="UniProtKB-KW"/>
</dbReference>
<dbReference type="InterPro" id="IPR046357">
    <property type="entry name" value="PPIase_dom_sf"/>
</dbReference>
<comment type="catalytic activity">
    <reaction evidence="1">
        <text>[protein]-peptidylproline (omega=180) = [protein]-peptidylproline (omega=0)</text>
        <dbReference type="Rhea" id="RHEA:16237"/>
        <dbReference type="Rhea" id="RHEA-COMP:10747"/>
        <dbReference type="Rhea" id="RHEA-COMP:10748"/>
        <dbReference type="ChEBI" id="CHEBI:83833"/>
        <dbReference type="ChEBI" id="CHEBI:83834"/>
        <dbReference type="EC" id="5.2.1.8"/>
    </reaction>
</comment>
<evidence type="ECO:0000313" key="5">
    <source>
        <dbReference type="Proteomes" id="UP000324705"/>
    </source>
</evidence>